<evidence type="ECO:0000259" key="2">
    <source>
        <dbReference type="Pfam" id="PF16900"/>
    </source>
</evidence>
<organism evidence="3 4">
    <name type="scientific">Taxus chinensis</name>
    <name type="common">Chinese yew</name>
    <name type="synonym">Taxus wallichiana var. chinensis</name>
    <dbReference type="NCBI Taxonomy" id="29808"/>
    <lineage>
        <taxon>Eukaryota</taxon>
        <taxon>Viridiplantae</taxon>
        <taxon>Streptophyta</taxon>
        <taxon>Embryophyta</taxon>
        <taxon>Tracheophyta</taxon>
        <taxon>Spermatophyta</taxon>
        <taxon>Pinopsida</taxon>
        <taxon>Pinidae</taxon>
        <taxon>Conifers II</taxon>
        <taxon>Cupressales</taxon>
        <taxon>Taxaceae</taxon>
        <taxon>Taxus</taxon>
    </lineage>
</organism>
<reference evidence="3 4" key="1">
    <citation type="journal article" date="2021" name="Nat. Plants">
        <title>The Taxus genome provides insights into paclitaxel biosynthesis.</title>
        <authorList>
            <person name="Xiong X."/>
            <person name="Gou J."/>
            <person name="Liao Q."/>
            <person name="Li Y."/>
            <person name="Zhou Q."/>
            <person name="Bi G."/>
            <person name="Li C."/>
            <person name="Du R."/>
            <person name="Wang X."/>
            <person name="Sun T."/>
            <person name="Guo L."/>
            <person name="Liang H."/>
            <person name="Lu P."/>
            <person name="Wu Y."/>
            <person name="Zhang Z."/>
            <person name="Ro D.K."/>
            <person name="Shang Y."/>
            <person name="Huang S."/>
            <person name="Yan J."/>
        </authorList>
    </citation>
    <scope>NUCLEOTIDE SEQUENCE [LARGE SCALE GENOMIC DNA]</scope>
    <source>
        <strain evidence="3">Ta-2019</strain>
    </source>
</reference>
<dbReference type="EMBL" id="JAHRHJ020000006">
    <property type="protein sequence ID" value="KAH9310343.1"/>
    <property type="molecule type" value="Genomic_DNA"/>
</dbReference>
<gene>
    <name evidence="3" type="ORF">KI387_025378</name>
</gene>
<keyword evidence="1" id="KW-0238">DNA-binding</keyword>
<dbReference type="Gene3D" id="2.40.50.140">
    <property type="entry name" value="Nucleic acid-binding proteins"/>
    <property type="match status" value="1"/>
</dbReference>
<evidence type="ECO:0000256" key="1">
    <source>
        <dbReference type="ARBA" id="ARBA00023125"/>
    </source>
</evidence>
<feature type="non-terminal residue" evidence="3">
    <location>
        <position position="1"/>
    </location>
</feature>
<dbReference type="Pfam" id="PF16900">
    <property type="entry name" value="REPA_OB_2"/>
    <property type="match status" value="1"/>
</dbReference>
<dbReference type="InterPro" id="IPR031657">
    <property type="entry name" value="REPA_OB_2"/>
</dbReference>
<name>A0AA38FUL0_TAXCH</name>
<proteinExistence type="predicted"/>
<dbReference type="AlphaFoldDB" id="A0AA38FUL0"/>
<sequence length="115" mass="12337">DHTGYCITITLWGVLCDEANNILQPQQGQLAVTMPILAVRKAKTAEFRGRTLTSVPSTQLFVALAVPETKSLQIWLTATEASTSTALLTTQATVEKNIADIHACTSPSPNQQIAT</sequence>
<dbReference type="InterPro" id="IPR012340">
    <property type="entry name" value="NA-bd_OB-fold"/>
</dbReference>
<comment type="caution">
    <text evidence="3">The sequence shown here is derived from an EMBL/GenBank/DDBJ whole genome shotgun (WGS) entry which is preliminary data.</text>
</comment>
<accession>A0AA38FUL0</accession>
<dbReference type="Proteomes" id="UP000824469">
    <property type="component" value="Unassembled WGS sequence"/>
</dbReference>
<dbReference type="GO" id="GO:0003677">
    <property type="term" value="F:DNA binding"/>
    <property type="evidence" value="ECO:0007669"/>
    <property type="project" value="UniProtKB-KW"/>
</dbReference>
<evidence type="ECO:0000313" key="3">
    <source>
        <dbReference type="EMBL" id="KAH9310343.1"/>
    </source>
</evidence>
<protein>
    <recommendedName>
        <fullName evidence="2">Replication protein A OB domain-containing protein</fullName>
    </recommendedName>
</protein>
<feature type="domain" description="Replication protein A OB" evidence="2">
    <location>
        <begin position="1"/>
        <end position="62"/>
    </location>
</feature>
<keyword evidence="4" id="KW-1185">Reference proteome</keyword>
<feature type="non-terminal residue" evidence="3">
    <location>
        <position position="115"/>
    </location>
</feature>
<dbReference type="SUPFAM" id="SSF50249">
    <property type="entry name" value="Nucleic acid-binding proteins"/>
    <property type="match status" value="1"/>
</dbReference>
<evidence type="ECO:0000313" key="4">
    <source>
        <dbReference type="Proteomes" id="UP000824469"/>
    </source>
</evidence>